<protein>
    <submittedName>
        <fullName evidence="1">Uncharacterized protein</fullName>
    </submittedName>
</protein>
<reference evidence="1" key="1">
    <citation type="submission" date="2018-02" db="EMBL/GenBank/DDBJ databases">
        <authorList>
            <person name="Kim S.-K."/>
            <person name="Jung H.-I."/>
            <person name="Lee S.-W."/>
        </authorList>
    </citation>
    <scope>NUCLEOTIDE SEQUENCE</scope>
    <source>
        <strain evidence="1">SK3146</strain>
    </source>
</reference>
<dbReference type="Proteomes" id="UP001057134">
    <property type="component" value="Chromosome"/>
</dbReference>
<evidence type="ECO:0000313" key="2">
    <source>
        <dbReference type="Proteomes" id="UP001057134"/>
    </source>
</evidence>
<gene>
    <name evidence="1" type="ORF">SK3146_04334</name>
</gene>
<keyword evidence="2" id="KW-1185">Reference proteome</keyword>
<accession>A0ABY4RRA4</accession>
<organism evidence="1 2">
    <name type="scientific">Paenibacillus konkukensis</name>
    <dbReference type="NCBI Taxonomy" id="2020716"/>
    <lineage>
        <taxon>Bacteria</taxon>
        <taxon>Bacillati</taxon>
        <taxon>Bacillota</taxon>
        <taxon>Bacilli</taxon>
        <taxon>Bacillales</taxon>
        <taxon>Paenibacillaceae</taxon>
        <taxon>Paenibacillus</taxon>
    </lineage>
</organism>
<name>A0ABY4RRA4_9BACL</name>
<dbReference type="EMBL" id="CP027059">
    <property type="protein sequence ID" value="UQZ85051.1"/>
    <property type="molecule type" value="Genomic_DNA"/>
</dbReference>
<sequence length="99" mass="11390">MIQHEGYSDESYVWVQNGLRQYLEEGRSTEMIRRDAAQGPGRTKEIRRLADAPRLSKVAWPMTIADVAAQMQDAASYCRLIEQWGHATLQEMEPLVLIR</sequence>
<evidence type="ECO:0000313" key="1">
    <source>
        <dbReference type="EMBL" id="UQZ85051.1"/>
    </source>
</evidence>
<dbReference type="InterPro" id="IPR045990">
    <property type="entry name" value="DUF5946"/>
</dbReference>
<proteinExistence type="predicted"/>
<dbReference type="Pfam" id="PF19371">
    <property type="entry name" value="DUF5946"/>
    <property type="match status" value="1"/>
</dbReference>
<dbReference type="RefSeq" id="WP_249860733.1">
    <property type="nucleotide sequence ID" value="NZ_CP027059.1"/>
</dbReference>
<reference evidence="1" key="2">
    <citation type="journal article" date="2021" name="J Anim Sci Technol">
        <title>Complete genome sequence of Paenibacillus konkukensis sp. nov. SK3146 as a potential probiotic strain.</title>
        <authorList>
            <person name="Jung H.I."/>
            <person name="Park S."/>
            <person name="Niu K.M."/>
            <person name="Lee S.W."/>
            <person name="Kothari D."/>
            <person name="Yi K.J."/>
            <person name="Kim S.K."/>
        </authorList>
    </citation>
    <scope>NUCLEOTIDE SEQUENCE</scope>
    <source>
        <strain evidence="1">SK3146</strain>
    </source>
</reference>